<sequence length="201" mass="20545" precursor="true">MHRHLSVALSTATAVAAFGLAACSHSEPKVLPSPSSAVPAPTSSPLIVAAPPTAPLPVPEALVEVLNRLVDPNVPGINKVALVEGATPESAATLDKFINALRDNGYLPITFVANNIAWSDKNPANVVSTVSVNTAKGPGGSFTFPMEFAPFQGGWQLSRRTAETLLALGNSPAPPPPSPTLPLPPPPEPVQPPPAPPPPPG</sequence>
<reference evidence="6" key="1">
    <citation type="journal article" date="2014" name="Genome Announc.">
        <title>Draft Genome Sequence of Mycobacterium triplex DSM 44626.</title>
        <authorList>
            <person name="Sassi M."/>
            <person name="Croce O."/>
            <person name="Robert C."/>
            <person name="Raoult D."/>
            <person name="Drancourt M."/>
        </authorList>
    </citation>
    <scope>NUCLEOTIDE SEQUENCE [LARGE SCALE GENOMIC DNA]</scope>
    <source>
        <strain evidence="6">DSM 44626</strain>
    </source>
</reference>
<comment type="similarity">
    <text evidence="2">Belongs to the MTB12 family.</text>
</comment>
<dbReference type="HOGENOM" id="CLU_084151_2_0_11"/>
<feature type="signal peptide" evidence="4">
    <location>
        <begin position="1"/>
        <end position="21"/>
    </location>
</feature>
<evidence type="ECO:0000313" key="6">
    <source>
        <dbReference type="EMBL" id="CDO89203.1"/>
    </source>
</evidence>
<feature type="compositionally biased region" description="Pro residues" evidence="3">
    <location>
        <begin position="172"/>
        <end position="201"/>
    </location>
</feature>
<reference evidence="6" key="2">
    <citation type="submission" date="2014-04" db="EMBL/GenBank/DDBJ databases">
        <authorList>
            <person name="Xu Y.W."/>
            <person name="Yang Q."/>
        </authorList>
    </citation>
    <scope>NUCLEOTIDE SEQUENCE</scope>
    <source>
        <strain evidence="6">DSM 44626</strain>
    </source>
</reference>
<keyword evidence="8" id="KW-1185">Reference proteome</keyword>
<evidence type="ECO:0000313" key="7">
    <source>
        <dbReference type="EMBL" id="ORX05169.1"/>
    </source>
</evidence>
<feature type="chain" id="PRO_5039602713" evidence="4">
    <location>
        <begin position="22"/>
        <end position="201"/>
    </location>
</feature>
<dbReference type="Proteomes" id="UP000193710">
    <property type="component" value="Unassembled WGS sequence"/>
</dbReference>
<organism evidence="6">
    <name type="scientific">Mycobacterium triplex</name>
    <dbReference type="NCBI Taxonomy" id="47839"/>
    <lineage>
        <taxon>Bacteria</taxon>
        <taxon>Bacillati</taxon>
        <taxon>Actinomycetota</taxon>
        <taxon>Actinomycetes</taxon>
        <taxon>Mycobacteriales</taxon>
        <taxon>Mycobacteriaceae</taxon>
        <taxon>Mycobacterium</taxon>
        <taxon>Mycobacterium simiae complex</taxon>
    </lineage>
</organism>
<evidence type="ECO:0000256" key="4">
    <source>
        <dbReference type="SAM" id="SignalP"/>
    </source>
</evidence>
<gene>
    <name evidence="7" type="ORF">AWC29_12030</name>
    <name evidence="6" type="ORF">BN973_03575</name>
</gene>
<feature type="domain" description="Low molecular weight antigen MTB12-like C-terminal" evidence="5">
    <location>
        <begin position="55"/>
        <end position="172"/>
    </location>
</feature>
<dbReference type="AlphaFoldDB" id="A0A024K157"/>
<dbReference type="Proteomes" id="UP000028880">
    <property type="component" value="Unassembled WGS sequence"/>
</dbReference>
<dbReference type="eggNOG" id="ENOG5030NVW">
    <property type="taxonomic scope" value="Bacteria"/>
</dbReference>
<evidence type="ECO:0000256" key="2">
    <source>
        <dbReference type="ARBA" id="ARBA00093774"/>
    </source>
</evidence>
<dbReference type="PROSITE" id="PS51257">
    <property type="entry name" value="PROKAR_LIPOPROTEIN"/>
    <property type="match status" value="1"/>
</dbReference>
<dbReference type="EMBL" id="HG964446">
    <property type="protein sequence ID" value="CDO89203.1"/>
    <property type="molecule type" value="Genomic_DNA"/>
</dbReference>
<dbReference type="STRING" id="47839.BN973_03575"/>
<evidence type="ECO:0000256" key="3">
    <source>
        <dbReference type="SAM" id="MobiDB-lite"/>
    </source>
</evidence>
<accession>A0A024K157</accession>
<evidence type="ECO:0000259" key="5">
    <source>
        <dbReference type="Pfam" id="PF26580"/>
    </source>
</evidence>
<protein>
    <submittedName>
        <fullName evidence="6">LppK</fullName>
    </submittedName>
</protein>
<evidence type="ECO:0000256" key="1">
    <source>
        <dbReference type="ARBA" id="ARBA00022729"/>
    </source>
</evidence>
<evidence type="ECO:0000313" key="8">
    <source>
        <dbReference type="Proteomes" id="UP000193710"/>
    </source>
</evidence>
<proteinExistence type="inferred from homology"/>
<dbReference type="Pfam" id="PF26580">
    <property type="entry name" value="Mtb12_C"/>
    <property type="match status" value="1"/>
</dbReference>
<dbReference type="EMBL" id="LQPY01000015">
    <property type="protein sequence ID" value="ORX05169.1"/>
    <property type="molecule type" value="Genomic_DNA"/>
</dbReference>
<keyword evidence="1 4" id="KW-0732">Signal</keyword>
<reference evidence="7 8" key="3">
    <citation type="submission" date="2016-01" db="EMBL/GenBank/DDBJ databases">
        <title>The new phylogeny of the genus Mycobacterium.</title>
        <authorList>
            <person name="Tarcisio F."/>
            <person name="Conor M."/>
            <person name="Antonella G."/>
            <person name="Elisabetta G."/>
            <person name="Giulia F.S."/>
            <person name="Sara T."/>
            <person name="Anna F."/>
            <person name="Clotilde B."/>
            <person name="Roberto B."/>
            <person name="Veronica D.S."/>
            <person name="Fabio R."/>
            <person name="Monica P."/>
            <person name="Olivier J."/>
            <person name="Enrico T."/>
            <person name="Nicola S."/>
        </authorList>
    </citation>
    <scope>NUCLEOTIDE SEQUENCE [LARGE SCALE GENOMIC DNA]</scope>
    <source>
        <strain evidence="7 8">DSM 44626</strain>
    </source>
</reference>
<feature type="region of interest" description="Disordered" evidence="3">
    <location>
        <begin position="166"/>
        <end position="201"/>
    </location>
</feature>
<dbReference type="InterPro" id="IPR058644">
    <property type="entry name" value="Mtb12-like_C"/>
</dbReference>
<name>A0A024K157_9MYCO</name>
<dbReference type="RefSeq" id="WP_036469714.1">
    <property type="nucleotide sequence ID" value="NZ_HG964446.1"/>
</dbReference>